<name>A0ABN7WZF7_GIGMA</name>
<evidence type="ECO:0000313" key="2">
    <source>
        <dbReference type="EMBL" id="CAG8843156.1"/>
    </source>
</evidence>
<evidence type="ECO:0000256" key="1">
    <source>
        <dbReference type="SAM" id="MobiDB-lite"/>
    </source>
</evidence>
<sequence>MKVNPQRPHKNTPSKNNEPTKVSSNQEKRIRRPPNSFLLYRQAIQPEITRYYRNKKKKKGIYASISGIRLSKEEYIIAMDPTIFPWYYGQFENNNPKKLPLIFPKDDSYNVINTYNDNNNAQQSLIETTTSITYPYYDNTYPY</sequence>
<organism evidence="2 3">
    <name type="scientific">Gigaspora margarita</name>
    <dbReference type="NCBI Taxonomy" id="4874"/>
    <lineage>
        <taxon>Eukaryota</taxon>
        <taxon>Fungi</taxon>
        <taxon>Fungi incertae sedis</taxon>
        <taxon>Mucoromycota</taxon>
        <taxon>Glomeromycotina</taxon>
        <taxon>Glomeromycetes</taxon>
        <taxon>Diversisporales</taxon>
        <taxon>Gigasporaceae</taxon>
        <taxon>Gigaspora</taxon>
    </lineage>
</organism>
<keyword evidence="3" id="KW-1185">Reference proteome</keyword>
<feature type="region of interest" description="Disordered" evidence="1">
    <location>
        <begin position="1"/>
        <end position="36"/>
    </location>
</feature>
<dbReference type="EMBL" id="CAJVQB010071430">
    <property type="protein sequence ID" value="CAG8843156.1"/>
    <property type="molecule type" value="Genomic_DNA"/>
</dbReference>
<reference evidence="2 3" key="1">
    <citation type="submission" date="2021-06" db="EMBL/GenBank/DDBJ databases">
        <authorList>
            <person name="Kallberg Y."/>
            <person name="Tangrot J."/>
            <person name="Rosling A."/>
        </authorList>
    </citation>
    <scope>NUCLEOTIDE SEQUENCE [LARGE SCALE GENOMIC DNA]</scope>
    <source>
        <strain evidence="2 3">120-4 pot B 10/14</strain>
    </source>
</reference>
<feature type="compositionally biased region" description="Polar residues" evidence="1">
    <location>
        <begin position="13"/>
        <end position="25"/>
    </location>
</feature>
<accession>A0ABN7WZF7</accession>
<protein>
    <submittedName>
        <fullName evidence="2">8566_t:CDS:1</fullName>
    </submittedName>
</protein>
<proteinExistence type="predicted"/>
<comment type="caution">
    <text evidence="2">The sequence shown here is derived from an EMBL/GenBank/DDBJ whole genome shotgun (WGS) entry which is preliminary data.</text>
</comment>
<evidence type="ECO:0000313" key="3">
    <source>
        <dbReference type="Proteomes" id="UP000789901"/>
    </source>
</evidence>
<dbReference type="Proteomes" id="UP000789901">
    <property type="component" value="Unassembled WGS sequence"/>
</dbReference>
<feature type="non-terminal residue" evidence="2">
    <location>
        <position position="1"/>
    </location>
</feature>
<gene>
    <name evidence="2" type="ORF">GMARGA_LOCUS36390</name>
</gene>